<feature type="compositionally biased region" description="Polar residues" evidence="1">
    <location>
        <begin position="400"/>
        <end position="412"/>
    </location>
</feature>
<dbReference type="Proteomes" id="UP001497392">
    <property type="component" value="Unassembled WGS sequence"/>
</dbReference>
<comment type="caution">
    <text evidence="2">The sequence shown here is derived from an EMBL/GenBank/DDBJ whole genome shotgun (WGS) entry which is preliminary data.</text>
</comment>
<reference evidence="2 3" key="1">
    <citation type="submission" date="2024-06" db="EMBL/GenBank/DDBJ databases">
        <authorList>
            <person name="Kraege A."/>
            <person name="Thomma B."/>
        </authorList>
    </citation>
    <scope>NUCLEOTIDE SEQUENCE [LARGE SCALE GENOMIC DNA]</scope>
</reference>
<dbReference type="InterPro" id="IPR023393">
    <property type="entry name" value="START-like_dom_sf"/>
</dbReference>
<proteinExistence type="predicted"/>
<dbReference type="Pfam" id="PF10604">
    <property type="entry name" value="Polyketide_cyc2"/>
    <property type="match status" value="1"/>
</dbReference>
<feature type="region of interest" description="Disordered" evidence="1">
    <location>
        <begin position="398"/>
        <end position="420"/>
    </location>
</feature>
<gene>
    <name evidence="2" type="primary">g12769</name>
    <name evidence="2" type="ORF">VP750_LOCUS11351</name>
</gene>
<evidence type="ECO:0000313" key="3">
    <source>
        <dbReference type="Proteomes" id="UP001497392"/>
    </source>
</evidence>
<evidence type="ECO:0000256" key="1">
    <source>
        <dbReference type="SAM" id="MobiDB-lite"/>
    </source>
</evidence>
<dbReference type="InterPro" id="IPR019587">
    <property type="entry name" value="Polyketide_cyclase/dehydratase"/>
</dbReference>
<name>A0ABP1GB56_9CHLO</name>
<dbReference type="EMBL" id="CAXHTA020000020">
    <property type="protein sequence ID" value="CAL5229445.1"/>
    <property type="molecule type" value="Genomic_DNA"/>
</dbReference>
<keyword evidence="3" id="KW-1185">Reference proteome</keyword>
<dbReference type="Gene3D" id="3.30.530.20">
    <property type="match status" value="1"/>
</dbReference>
<accession>A0ABP1GB56</accession>
<dbReference type="CDD" id="cd07821">
    <property type="entry name" value="PYR_PYL_RCAR_like"/>
    <property type="match status" value="1"/>
</dbReference>
<dbReference type="SUPFAM" id="SSF55961">
    <property type="entry name" value="Bet v1-like"/>
    <property type="match status" value="1"/>
</dbReference>
<sequence length="458" mass="48524">MLTQHSLPPLSHVEIRTSGIIPAPISDVWKTVRSFGTVADWSASIGMERITSILLPGSMEGQLGALRRVCFGELGFVEQLDALDDEKKLLKWRVISHPLNTNPFPGSFLNYRGRLRLRDVTINNLTLVELEGGFDTEHANAEVMKREVKARQEASVRGLLALLTSKPSLSTQQRAAAVHPLMGSLPLPNASIPSHSIPQAAMSHLSASGQIVLPNGAIAMVPQMANLGLNNVSHALPLAAMPGGPQQGGFLSGGSYHSAHGMQLQAPAPQVAMPQAYAAQMSQGGLPGNIHPQILAQMSNASGGFMQPQMMAQPGGIMPEHLASYASINSYNSQDSMGSARGAAMSKAFQKAQQQVQSGMLSEAQLARLRIQLQQQGIALPDGPRVSAADMHQELPPEMRSSQVNTHNSGDSAANLPVSHISPRTLKTAVSHPGAVLPLADLPNIAKILPSVGSVPPM</sequence>
<evidence type="ECO:0000313" key="2">
    <source>
        <dbReference type="EMBL" id="CAL5229445.1"/>
    </source>
</evidence>
<protein>
    <submittedName>
        <fullName evidence="2">G12769 protein</fullName>
    </submittedName>
</protein>
<organism evidence="2 3">
    <name type="scientific">Coccomyxa viridis</name>
    <dbReference type="NCBI Taxonomy" id="1274662"/>
    <lineage>
        <taxon>Eukaryota</taxon>
        <taxon>Viridiplantae</taxon>
        <taxon>Chlorophyta</taxon>
        <taxon>core chlorophytes</taxon>
        <taxon>Trebouxiophyceae</taxon>
        <taxon>Trebouxiophyceae incertae sedis</taxon>
        <taxon>Coccomyxaceae</taxon>
        <taxon>Coccomyxa</taxon>
    </lineage>
</organism>